<keyword evidence="3" id="KW-1185">Reference proteome</keyword>
<accession>A0A7X3CQW4</accession>
<reference evidence="2 3" key="1">
    <citation type="submission" date="2019-11" db="EMBL/GenBank/DDBJ databases">
        <title>Draft genome sequences of five Paenibacillus species of dairy origin.</title>
        <authorList>
            <person name="Olajide A.M."/>
            <person name="Chen S."/>
            <person name="Lapointe G."/>
        </authorList>
    </citation>
    <scope>NUCLEOTIDE SEQUENCE [LARGE SCALE GENOMIC DNA]</scope>
    <source>
        <strain evidence="2 3">2CS3</strain>
    </source>
</reference>
<keyword evidence="1" id="KW-0175">Coiled coil</keyword>
<comment type="caution">
    <text evidence="2">The sequence shown here is derived from an EMBL/GenBank/DDBJ whole genome shotgun (WGS) entry which is preliminary data.</text>
</comment>
<dbReference type="AlphaFoldDB" id="A0A7X3CQW4"/>
<dbReference type="EMBL" id="WNZX01000002">
    <property type="protein sequence ID" value="MUG69622.1"/>
    <property type="molecule type" value="Genomic_DNA"/>
</dbReference>
<feature type="coiled-coil region" evidence="1">
    <location>
        <begin position="233"/>
        <end position="260"/>
    </location>
</feature>
<evidence type="ECO:0000313" key="2">
    <source>
        <dbReference type="EMBL" id="MUG69622.1"/>
    </source>
</evidence>
<name>A0A7X3CQW4_9BACL</name>
<evidence type="ECO:0000256" key="1">
    <source>
        <dbReference type="SAM" id="Coils"/>
    </source>
</evidence>
<dbReference type="Proteomes" id="UP000450917">
    <property type="component" value="Unassembled WGS sequence"/>
</dbReference>
<gene>
    <name evidence="2" type="ORF">GNP93_02910</name>
</gene>
<protein>
    <submittedName>
        <fullName evidence="2">Uncharacterized protein</fullName>
    </submittedName>
</protein>
<evidence type="ECO:0000313" key="3">
    <source>
        <dbReference type="Proteomes" id="UP000450917"/>
    </source>
</evidence>
<organism evidence="2 3">
    <name type="scientific">Paenibacillus validus</name>
    <dbReference type="NCBI Taxonomy" id="44253"/>
    <lineage>
        <taxon>Bacteria</taxon>
        <taxon>Bacillati</taxon>
        <taxon>Bacillota</taxon>
        <taxon>Bacilli</taxon>
        <taxon>Bacillales</taxon>
        <taxon>Paenibacillaceae</taxon>
        <taxon>Paenibacillus</taxon>
    </lineage>
</organism>
<sequence length="771" mass="84641">MRRTAGGERLFRFKRWWRSEKGGVSMYLMMILLPLLLFLGLLIDVLRWKTADQEAELAVKAGVRSVMSAYSKNLQAYGLYAIETGTVDANGEFAKTVSDNLSDSAGADRFVWMRQELVPGTAKVTPIYPLSNHQTMRQQILEEMKYRAPLNFALEIVDKFQKNGVAAAMGDASRFGERASKVEALIGERDKKMNEAWQEFAAIKQKSADITPFYQTQLRDLNELSARIGVHTLEDTRLALQQAKAQATALQNQIRSIDGSINSLAQAGAGAVQAIAQLAQSRAELASQYQIAMQTVTQYEELIANFVRYGELLLVLQGKTALDQDELHTKLIRFQQAFKQTVLANDALNAEMEQIKNGGGGSSTTAKADDVFARVQVIGKQELDQWEADAGGAVAQFSGFHAQMNDGIWFTQQKYANTTAAVEGSKQTLDTAWTRMSPEMNRRSLSQKNIQDAKREQRAKTQAVLDQVRRGIGACSLVSGVDPYESLYHSLQGNPATPGVKGYFQTFMEMNRQQDNLASVPTAPLDNPDQAGLSALKLASGLENVLSTVRDEYYIDDYAVSKFSYRTLGMEKDSYGRIRTSKELSMPEQHPLANQEVEYMIYGAASCAGNYSLAYAEMFAFRLAIGVAEALLAPDANSLAAGSPLLVLLAAVAEGAVQAQQDMALLIQGDSVPVSKKLSSAIALSYKDYLRIFLLLHSKEAALLSRIQALVYVNTGVDLTQTATYLSGSASTAFSFWFMRGVTRLLGNNGFAACGADKARCSLSKTADLRY</sequence>
<proteinExistence type="predicted"/>